<evidence type="ECO:0000313" key="1">
    <source>
        <dbReference type="EMBL" id="JAD16702.1"/>
    </source>
</evidence>
<proteinExistence type="predicted"/>
<accession>A0A0A9TYJ5</accession>
<sequence>MATKYQLIPQIRLPTGSTIDQPFSHYSCAQQSQAYHPTEP</sequence>
<protein>
    <submittedName>
        <fullName evidence="1">Uncharacterized protein</fullName>
    </submittedName>
</protein>
<organism evidence="1">
    <name type="scientific">Arundo donax</name>
    <name type="common">Giant reed</name>
    <name type="synonym">Donax arundinaceus</name>
    <dbReference type="NCBI Taxonomy" id="35708"/>
    <lineage>
        <taxon>Eukaryota</taxon>
        <taxon>Viridiplantae</taxon>
        <taxon>Streptophyta</taxon>
        <taxon>Embryophyta</taxon>
        <taxon>Tracheophyta</taxon>
        <taxon>Spermatophyta</taxon>
        <taxon>Magnoliopsida</taxon>
        <taxon>Liliopsida</taxon>
        <taxon>Poales</taxon>
        <taxon>Poaceae</taxon>
        <taxon>PACMAD clade</taxon>
        <taxon>Arundinoideae</taxon>
        <taxon>Arundineae</taxon>
        <taxon>Arundo</taxon>
    </lineage>
</organism>
<dbReference type="AlphaFoldDB" id="A0A0A9TYJ5"/>
<name>A0A0A9TYJ5_ARUDO</name>
<reference evidence="1" key="2">
    <citation type="journal article" date="2015" name="Data Brief">
        <title>Shoot transcriptome of the giant reed, Arundo donax.</title>
        <authorList>
            <person name="Barrero R.A."/>
            <person name="Guerrero F.D."/>
            <person name="Moolhuijzen P."/>
            <person name="Goolsby J.A."/>
            <person name="Tidwell J."/>
            <person name="Bellgard S.E."/>
            <person name="Bellgard M.I."/>
        </authorList>
    </citation>
    <scope>NUCLEOTIDE SEQUENCE</scope>
    <source>
        <tissue evidence="1">Shoot tissue taken approximately 20 cm above the soil surface</tissue>
    </source>
</reference>
<reference evidence="1" key="1">
    <citation type="submission" date="2014-09" db="EMBL/GenBank/DDBJ databases">
        <authorList>
            <person name="Magalhaes I.L.F."/>
            <person name="Oliveira U."/>
            <person name="Santos F.R."/>
            <person name="Vidigal T.H.D.A."/>
            <person name="Brescovit A.D."/>
            <person name="Santos A.J."/>
        </authorList>
    </citation>
    <scope>NUCLEOTIDE SEQUENCE</scope>
    <source>
        <tissue evidence="1">Shoot tissue taken approximately 20 cm above the soil surface</tissue>
    </source>
</reference>
<dbReference type="EMBL" id="GBRH01281193">
    <property type="protein sequence ID" value="JAD16702.1"/>
    <property type="molecule type" value="Transcribed_RNA"/>
</dbReference>